<feature type="compositionally biased region" description="Basic and acidic residues" evidence="1">
    <location>
        <begin position="8"/>
        <end position="17"/>
    </location>
</feature>
<organism evidence="3 4">
    <name type="scientific">Celeribacter ethanolicus</name>
    <dbReference type="NCBI Taxonomy" id="1758178"/>
    <lineage>
        <taxon>Bacteria</taxon>
        <taxon>Pseudomonadati</taxon>
        <taxon>Pseudomonadota</taxon>
        <taxon>Alphaproteobacteria</taxon>
        <taxon>Rhodobacterales</taxon>
        <taxon>Roseobacteraceae</taxon>
        <taxon>Celeribacter</taxon>
    </lineage>
</organism>
<dbReference type="InterPro" id="IPR028992">
    <property type="entry name" value="Hedgehog/Intein_dom"/>
</dbReference>
<dbReference type="Pfam" id="PF13403">
    <property type="entry name" value="Hint_2"/>
    <property type="match status" value="1"/>
</dbReference>
<sequence length="237" mass="26212">MMKLGQMLRREPLREASGRTGAWDGTLQGMQPVLTSGLIAGTQIATARGWRDVAEIKEGDKILTFDEGMQAVGTISRSWAYLGHGSVPMQHWPLVVPPGALGNRAEMLLLPEQPVMVESDTGEAMFGDPFTLIPALALEGYKGIERARPHQAVLVIVLHFATEQVVFANIGALFHCPAEEVMSIADLMEDRFVPGYEVLSLTEARVFVDALLDEDAQDAQWMRMQPQRREEKSERAI</sequence>
<dbReference type="SUPFAM" id="SSF51294">
    <property type="entry name" value="Hedgehog/intein (Hint) domain"/>
    <property type="match status" value="1"/>
</dbReference>
<evidence type="ECO:0000313" key="4">
    <source>
        <dbReference type="Proteomes" id="UP000217935"/>
    </source>
</evidence>
<dbReference type="RefSeq" id="WP_096806895.1">
    <property type="nucleotide sequence ID" value="NZ_CP022196.1"/>
</dbReference>
<protein>
    <recommendedName>
        <fullName evidence="2">Hedgehog/Intein (Hint) domain-containing protein</fullName>
    </recommendedName>
</protein>
<feature type="region of interest" description="Disordered" evidence="1">
    <location>
        <begin position="1"/>
        <end position="22"/>
    </location>
</feature>
<dbReference type="EMBL" id="CP022196">
    <property type="protein sequence ID" value="ATG49390.1"/>
    <property type="molecule type" value="Genomic_DNA"/>
</dbReference>
<gene>
    <name evidence="3" type="ORF">CEW89_18485</name>
</gene>
<dbReference type="Proteomes" id="UP000217935">
    <property type="component" value="Chromosome"/>
</dbReference>
<accession>A0A291GH25</accession>
<evidence type="ECO:0000259" key="2">
    <source>
        <dbReference type="Pfam" id="PF13403"/>
    </source>
</evidence>
<proteinExistence type="predicted"/>
<dbReference type="AlphaFoldDB" id="A0A291GH25"/>
<evidence type="ECO:0000256" key="1">
    <source>
        <dbReference type="SAM" id="MobiDB-lite"/>
    </source>
</evidence>
<dbReference type="KEGG" id="ceh:CEW89_18485"/>
<dbReference type="InterPro" id="IPR036844">
    <property type="entry name" value="Hint_dom_sf"/>
</dbReference>
<dbReference type="STRING" id="1758178.GCA_001550095_02409"/>
<dbReference type="OrthoDB" id="7685535at2"/>
<reference evidence="3 4" key="1">
    <citation type="submission" date="2017-06" db="EMBL/GenBank/DDBJ databases">
        <title>Celeribacter sp. TSPH2 complete genome sequence.</title>
        <authorList>
            <person name="Woo J.-H."/>
            <person name="Kim H.-S."/>
        </authorList>
    </citation>
    <scope>NUCLEOTIDE SEQUENCE [LARGE SCALE GENOMIC DNA]</scope>
    <source>
        <strain evidence="3 4">TSPH2</strain>
    </source>
</reference>
<feature type="domain" description="Hedgehog/Intein (Hint)" evidence="2">
    <location>
        <begin position="38"/>
        <end position="169"/>
    </location>
</feature>
<keyword evidence="4" id="KW-1185">Reference proteome</keyword>
<name>A0A291GH25_9RHOB</name>
<evidence type="ECO:0000313" key="3">
    <source>
        <dbReference type="EMBL" id="ATG49390.1"/>
    </source>
</evidence>